<dbReference type="AlphaFoldDB" id="A0ABD2NY30"/>
<evidence type="ECO:0000313" key="5">
    <source>
        <dbReference type="Proteomes" id="UP001516400"/>
    </source>
</evidence>
<accession>A0ABD2NY30</accession>
<dbReference type="PANTHER" id="PTHR11008:SF32">
    <property type="entry name" value="CIRCADIAN CLOCK-CONTROLLED PROTEIN DAYWAKE-RELATED"/>
    <property type="match status" value="1"/>
</dbReference>
<keyword evidence="2" id="KW-0090">Biological rhythms</keyword>
<dbReference type="Gene3D" id="3.15.10.30">
    <property type="entry name" value="Haemolymph juvenile hormone binding protein"/>
    <property type="match status" value="1"/>
</dbReference>
<evidence type="ECO:0000256" key="2">
    <source>
        <dbReference type="ARBA" id="ARBA00023108"/>
    </source>
</evidence>
<dbReference type="FunFam" id="3.15.10.30:FF:000001">
    <property type="entry name" value="Takeout-like protein 1"/>
    <property type="match status" value="1"/>
</dbReference>
<organism evidence="4 5">
    <name type="scientific">Cryptolaemus montrouzieri</name>
    <dbReference type="NCBI Taxonomy" id="559131"/>
    <lineage>
        <taxon>Eukaryota</taxon>
        <taxon>Metazoa</taxon>
        <taxon>Ecdysozoa</taxon>
        <taxon>Arthropoda</taxon>
        <taxon>Hexapoda</taxon>
        <taxon>Insecta</taxon>
        <taxon>Pterygota</taxon>
        <taxon>Neoptera</taxon>
        <taxon>Endopterygota</taxon>
        <taxon>Coleoptera</taxon>
        <taxon>Polyphaga</taxon>
        <taxon>Cucujiformia</taxon>
        <taxon>Coccinelloidea</taxon>
        <taxon>Coccinellidae</taxon>
        <taxon>Scymninae</taxon>
        <taxon>Scymnini</taxon>
        <taxon>Cryptolaemus</taxon>
    </lineage>
</organism>
<gene>
    <name evidence="4" type="ORF">HHI36_006657</name>
</gene>
<comment type="similarity">
    <text evidence="3">Belongs to the TO family.</text>
</comment>
<name>A0ABD2NY30_9CUCU</name>
<dbReference type="Proteomes" id="UP001516400">
    <property type="component" value="Unassembled WGS sequence"/>
</dbReference>
<keyword evidence="1" id="KW-0732">Signal</keyword>
<reference evidence="4 5" key="1">
    <citation type="journal article" date="2021" name="BMC Biol.">
        <title>Horizontally acquired antibacterial genes associated with adaptive radiation of ladybird beetles.</title>
        <authorList>
            <person name="Li H.S."/>
            <person name="Tang X.F."/>
            <person name="Huang Y.H."/>
            <person name="Xu Z.Y."/>
            <person name="Chen M.L."/>
            <person name="Du X.Y."/>
            <person name="Qiu B.Y."/>
            <person name="Chen P.T."/>
            <person name="Zhang W."/>
            <person name="Slipinski A."/>
            <person name="Escalona H.E."/>
            <person name="Waterhouse R.M."/>
            <person name="Zwick A."/>
            <person name="Pang H."/>
        </authorList>
    </citation>
    <scope>NUCLEOTIDE SEQUENCE [LARGE SCALE GENOMIC DNA]</scope>
    <source>
        <strain evidence="4">SYSU2018</strain>
    </source>
</reference>
<evidence type="ECO:0000256" key="1">
    <source>
        <dbReference type="ARBA" id="ARBA00022729"/>
    </source>
</evidence>
<dbReference type="InterPro" id="IPR010562">
    <property type="entry name" value="Haemolymph_juvenile_hormone-bd"/>
</dbReference>
<dbReference type="InterPro" id="IPR038606">
    <property type="entry name" value="To_sf"/>
</dbReference>
<protein>
    <recommendedName>
        <fullName evidence="6">Protein takeout</fullName>
    </recommendedName>
</protein>
<sequence>MSVCKVLENPLNISIGDKMHKRITLLLLLCGFSVNSKEFPEYIKNARCHIDKDFEKCMKANGNKIIRQVAEGIPELNLPSMNPLKLSFVQMINTQQLQVNISNIEVHGLSDMKIFDVKAEPLKGMFQVFLTDENVTICGQYRAHGRVLVLPVDGDGNFSMYLKNGVYNETVLSRIVKRNGDDYLKRIDTLLQAHFEKVEFNFQNLFGDNKQLGDQVNTFLNENWEILLNDYGPGIERMLRNYLGKHYDSLVDQVPMKDFFLID</sequence>
<dbReference type="SMART" id="SM00700">
    <property type="entry name" value="JHBP"/>
    <property type="match status" value="1"/>
</dbReference>
<keyword evidence="5" id="KW-1185">Reference proteome</keyword>
<proteinExistence type="inferred from homology"/>
<dbReference type="PANTHER" id="PTHR11008">
    <property type="entry name" value="PROTEIN TAKEOUT-LIKE PROTEIN"/>
    <property type="match status" value="1"/>
</dbReference>
<dbReference type="EMBL" id="JABFTP020000144">
    <property type="protein sequence ID" value="KAL3283518.1"/>
    <property type="molecule type" value="Genomic_DNA"/>
</dbReference>
<comment type="caution">
    <text evidence="4">The sequence shown here is derived from an EMBL/GenBank/DDBJ whole genome shotgun (WGS) entry which is preliminary data.</text>
</comment>
<evidence type="ECO:0000256" key="3">
    <source>
        <dbReference type="ARBA" id="ARBA00060902"/>
    </source>
</evidence>
<evidence type="ECO:0000313" key="4">
    <source>
        <dbReference type="EMBL" id="KAL3283518.1"/>
    </source>
</evidence>
<evidence type="ECO:0008006" key="6">
    <source>
        <dbReference type="Google" id="ProtNLM"/>
    </source>
</evidence>
<dbReference type="GO" id="GO:0007623">
    <property type="term" value="P:circadian rhythm"/>
    <property type="evidence" value="ECO:0007669"/>
    <property type="project" value="UniProtKB-ARBA"/>
</dbReference>
<dbReference type="Pfam" id="PF06585">
    <property type="entry name" value="JHBP"/>
    <property type="match status" value="1"/>
</dbReference>